<proteinExistence type="predicted"/>
<organism evidence="2 3">
    <name type="scientific">Trichodelitschia bisporula</name>
    <dbReference type="NCBI Taxonomy" id="703511"/>
    <lineage>
        <taxon>Eukaryota</taxon>
        <taxon>Fungi</taxon>
        <taxon>Dikarya</taxon>
        <taxon>Ascomycota</taxon>
        <taxon>Pezizomycotina</taxon>
        <taxon>Dothideomycetes</taxon>
        <taxon>Dothideomycetes incertae sedis</taxon>
        <taxon>Phaeotrichales</taxon>
        <taxon>Phaeotrichaceae</taxon>
        <taxon>Trichodelitschia</taxon>
    </lineage>
</organism>
<protein>
    <recommendedName>
        <fullName evidence="4">Secreted protein</fullName>
    </recommendedName>
</protein>
<evidence type="ECO:0000313" key="3">
    <source>
        <dbReference type="Proteomes" id="UP000799640"/>
    </source>
</evidence>
<reference evidence="2" key="1">
    <citation type="journal article" date="2020" name="Stud. Mycol.">
        <title>101 Dothideomycetes genomes: a test case for predicting lifestyles and emergence of pathogens.</title>
        <authorList>
            <person name="Haridas S."/>
            <person name="Albert R."/>
            <person name="Binder M."/>
            <person name="Bloem J."/>
            <person name="Labutti K."/>
            <person name="Salamov A."/>
            <person name="Andreopoulos B."/>
            <person name="Baker S."/>
            <person name="Barry K."/>
            <person name="Bills G."/>
            <person name="Bluhm B."/>
            <person name="Cannon C."/>
            <person name="Castanera R."/>
            <person name="Culley D."/>
            <person name="Daum C."/>
            <person name="Ezra D."/>
            <person name="Gonzalez J."/>
            <person name="Henrissat B."/>
            <person name="Kuo A."/>
            <person name="Liang C."/>
            <person name="Lipzen A."/>
            <person name="Lutzoni F."/>
            <person name="Magnuson J."/>
            <person name="Mondo S."/>
            <person name="Nolan M."/>
            <person name="Ohm R."/>
            <person name="Pangilinan J."/>
            <person name="Park H.-J."/>
            <person name="Ramirez L."/>
            <person name="Alfaro M."/>
            <person name="Sun H."/>
            <person name="Tritt A."/>
            <person name="Yoshinaga Y."/>
            <person name="Zwiers L.-H."/>
            <person name="Turgeon B."/>
            <person name="Goodwin S."/>
            <person name="Spatafora J."/>
            <person name="Crous P."/>
            <person name="Grigoriev I."/>
        </authorList>
    </citation>
    <scope>NUCLEOTIDE SEQUENCE</scope>
    <source>
        <strain evidence="2">CBS 262.69</strain>
    </source>
</reference>
<gene>
    <name evidence="2" type="ORF">EJ06DRAFT_534628</name>
</gene>
<evidence type="ECO:0000313" key="2">
    <source>
        <dbReference type="EMBL" id="KAF2395940.1"/>
    </source>
</evidence>
<evidence type="ECO:0008006" key="4">
    <source>
        <dbReference type="Google" id="ProtNLM"/>
    </source>
</evidence>
<keyword evidence="1" id="KW-0732">Signal</keyword>
<keyword evidence="3" id="KW-1185">Reference proteome</keyword>
<sequence length="75" mass="8083">MRSILQQAQMLVLLSLLGSDGVSNLVDCKNLFSHVFHSLVSGTPRLDVSIEPIRISTALDLGIGRERCSGSYLPG</sequence>
<accession>A0A6G1HIV4</accession>
<feature type="chain" id="PRO_5026209870" description="Secreted protein" evidence="1">
    <location>
        <begin position="25"/>
        <end position="75"/>
    </location>
</feature>
<evidence type="ECO:0000256" key="1">
    <source>
        <dbReference type="SAM" id="SignalP"/>
    </source>
</evidence>
<dbReference type="EMBL" id="ML996710">
    <property type="protein sequence ID" value="KAF2395940.1"/>
    <property type="molecule type" value="Genomic_DNA"/>
</dbReference>
<dbReference type="Proteomes" id="UP000799640">
    <property type="component" value="Unassembled WGS sequence"/>
</dbReference>
<feature type="signal peptide" evidence="1">
    <location>
        <begin position="1"/>
        <end position="24"/>
    </location>
</feature>
<dbReference type="AlphaFoldDB" id="A0A6G1HIV4"/>
<name>A0A6G1HIV4_9PEZI</name>